<dbReference type="Gene3D" id="2.60.20.10">
    <property type="entry name" value="Crystallins"/>
    <property type="match status" value="1"/>
</dbReference>
<dbReference type="AlphaFoldDB" id="A0A0E4CVX3"/>
<dbReference type="KEGG" id="pri:PRIO_2236"/>
<dbReference type="RefSeq" id="WP_167345608.1">
    <property type="nucleotide sequence ID" value="NZ_LN831776.1"/>
</dbReference>
<sequence length="168" mass="19385">MRNDIVIYGNGTLYDPKDILRFNGHELHFVLAPSGDHMLVGDNIELLNIWEIIANHELLGYRTIRQPEVPSPGVGEDLAPLPPFGLHMNPITYSYITYFYKDAYFQGWRLGVKMANISDLSRVAMDMYSIHSWDRQISSLSNDTHVRCRLYDIIILKDQHLLRLKGIV</sequence>
<reference evidence="2" key="1">
    <citation type="submission" date="2015-03" db="EMBL/GenBank/DDBJ databases">
        <authorList>
            <person name="Wibberg D."/>
        </authorList>
    </citation>
    <scope>NUCLEOTIDE SEQUENCE [LARGE SCALE GENOMIC DNA]</scope>
</reference>
<dbReference type="EMBL" id="LN831776">
    <property type="protein sequence ID" value="CQR54645.1"/>
    <property type="molecule type" value="Genomic_DNA"/>
</dbReference>
<evidence type="ECO:0000313" key="1">
    <source>
        <dbReference type="EMBL" id="CQR54645.1"/>
    </source>
</evidence>
<name>A0A0E4CVX3_9BACL</name>
<dbReference type="HOGENOM" id="CLU_1584885_0_0_9"/>
<accession>A0A0E4CVX3</accession>
<dbReference type="Proteomes" id="UP000033163">
    <property type="component" value="Chromosome I"/>
</dbReference>
<dbReference type="PATRIC" id="fig|1073571.4.peg.2371"/>
<evidence type="ECO:0000313" key="2">
    <source>
        <dbReference type="Proteomes" id="UP000033163"/>
    </source>
</evidence>
<proteinExistence type="predicted"/>
<organism evidence="1 2">
    <name type="scientific">Paenibacillus riograndensis SBR5</name>
    <dbReference type="NCBI Taxonomy" id="1073571"/>
    <lineage>
        <taxon>Bacteria</taxon>
        <taxon>Bacillati</taxon>
        <taxon>Bacillota</taxon>
        <taxon>Bacilli</taxon>
        <taxon>Bacillales</taxon>
        <taxon>Paenibacillaceae</taxon>
        <taxon>Paenibacillus</taxon>
        <taxon>Paenibacillus sonchi group</taxon>
    </lineage>
</organism>
<gene>
    <name evidence="1" type="ORF">PRIO_2236</name>
</gene>
<protein>
    <submittedName>
        <fullName evidence="1">Uncharacterized protein</fullName>
    </submittedName>
</protein>